<dbReference type="RefSeq" id="WP_023946658.1">
    <property type="nucleotide sequence ID" value="NZ_BASD01000004.1"/>
</dbReference>
<dbReference type="Gene3D" id="2.40.128.130">
    <property type="entry name" value="Autotransporter beta-domain"/>
    <property type="match status" value="1"/>
</dbReference>
<sequence>MLAPFVMFDSFKEQIKPTSFYANFYVNPLTNSHTNVSISRNSYANSYTQYRANRGYSGIEVSGFGNMLFGSGNLGSSIGFGRIGGLCIRGGFSALNHNLIATLSYAYASTQSNAAQSGTQNAKTNARSEVRASLFGVNVVDMMRFGRVEIGLRLYAMGGAFDSAFNASGVGALSLASNAKFGAYQIALDSSLGYRLKWRHSALKPYIGLNQYLNIQNAITDSELLQFKASSYLAYILDAVAGVRYDLYPNLDFNLFVDARYERTLADSHKDFTLYVADNPLHFASPYTHKIALNLGGSWHFTRNLSMQVSGFYKSALVGAHYIGGNLGLEYRF</sequence>
<gene>
    <name evidence="2" type="ORF">HFN_1824</name>
</gene>
<dbReference type="GO" id="GO:0015288">
    <property type="term" value="F:porin activity"/>
    <property type="evidence" value="ECO:0007669"/>
    <property type="project" value="InterPro"/>
</dbReference>
<dbReference type="OrthoDB" id="5330118at2"/>
<dbReference type="AlphaFoldDB" id="T1CZ43"/>
<dbReference type="GO" id="GO:0016020">
    <property type="term" value="C:membrane"/>
    <property type="evidence" value="ECO:0007669"/>
    <property type="project" value="InterPro"/>
</dbReference>
<name>T1CZ43_9HELI</name>
<dbReference type="InterPro" id="IPR036709">
    <property type="entry name" value="Autotransporte_beta_dom_sf"/>
</dbReference>
<comment type="caution">
    <text evidence="2">The sequence shown here is derived from an EMBL/GenBank/DDBJ whole genome shotgun (WGS) entry which is preliminary data.</text>
</comment>
<evidence type="ECO:0000313" key="2">
    <source>
        <dbReference type="EMBL" id="GAD18226.1"/>
    </source>
</evidence>
<dbReference type="EMBL" id="BASD01000004">
    <property type="protein sequence ID" value="GAD18226.1"/>
    <property type="molecule type" value="Genomic_DNA"/>
</dbReference>
<proteinExistence type="predicted"/>
<accession>T1CZ43</accession>
<evidence type="ECO:0000313" key="3">
    <source>
        <dbReference type="Proteomes" id="UP000018143"/>
    </source>
</evidence>
<dbReference type="Pfam" id="PF02462">
    <property type="entry name" value="Opacity"/>
    <property type="match status" value="1"/>
</dbReference>
<evidence type="ECO:0000259" key="1">
    <source>
        <dbReference type="Pfam" id="PF02462"/>
    </source>
</evidence>
<keyword evidence="3" id="KW-1185">Reference proteome</keyword>
<dbReference type="Proteomes" id="UP000018143">
    <property type="component" value="Unassembled WGS sequence"/>
</dbReference>
<dbReference type="InterPro" id="IPR003394">
    <property type="entry name" value="Porin_opacity"/>
</dbReference>
<organism evidence="2 3">
    <name type="scientific">Helicobacter fennelliae MRY12-0050</name>
    <dbReference type="NCBI Taxonomy" id="1325130"/>
    <lineage>
        <taxon>Bacteria</taxon>
        <taxon>Pseudomonadati</taxon>
        <taxon>Campylobacterota</taxon>
        <taxon>Epsilonproteobacteria</taxon>
        <taxon>Campylobacterales</taxon>
        <taxon>Helicobacteraceae</taxon>
        <taxon>Helicobacter</taxon>
    </lineage>
</organism>
<dbReference type="STRING" id="1325130.HFN_1824"/>
<protein>
    <recommendedName>
        <fullName evidence="1">Porin opacity type domain-containing protein</fullName>
    </recommendedName>
</protein>
<dbReference type="SUPFAM" id="SSF103515">
    <property type="entry name" value="Autotransporter"/>
    <property type="match status" value="1"/>
</dbReference>
<reference evidence="2 3" key="1">
    <citation type="journal article" date="2013" name="Genome Announc.">
        <title>Draft Genome Sequence of Helicobacter fennelliae Strain MRY12-0050, Isolated from a Bacteremia Patient.</title>
        <authorList>
            <person name="Rimbara E."/>
            <person name="Matsui M."/>
            <person name="Mori S."/>
            <person name="Suzuki S."/>
            <person name="Suzuki M."/>
            <person name="Kim H."/>
            <person name="Sekizuka T."/>
            <person name="Kuroda M."/>
            <person name="Shibayama K."/>
        </authorList>
    </citation>
    <scope>NUCLEOTIDE SEQUENCE [LARGE SCALE GENOMIC DNA]</scope>
    <source>
        <strain evidence="2 3">MRY12-0050</strain>
    </source>
</reference>
<feature type="domain" description="Porin opacity type" evidence="1">
    <location>
        <begin position="200"/>
        <end position="263"/>
    </location>
</feature>